<gene>
    <name evidence="6" type="ORF">AB0H04_40135</name>
</gene>
<evidence type="ECO:0000256" key="5">
    <source>
        <dbReference type="SAM" id="Phobius"/>
    </source>
</evidence>
<feature type="transmembrane region" description="Helical" evidence="5">
    <location>
        <begin position="208"/>
        <end position="229"/>
    </location>
</feature>
<comment type="subcellular location">
    <subcellularLocation>
        <location evidence="1">Membrane</location>
        <topology evidence="1">Multi-pass membrane protein</topology>
    </subcellularLocation>
</comment>
<feature type="transmembrane region" description="Helical" evidence="5">
    <location>
        <begin position="24"/>
        <end position="43"/>
    </location>
</feature>
<reference evidence="6 7" key="1">
    <citation type="submission" date="2024-06" db="EMBL/GenBank/DDBJ databases">
        <title>The Natural Products Discovery Center: Release of the First 8490 Sequenced Strains for Exploring Actinobacteria Biosynthetic Diversity.</title>
        <authorList>
            <person name="Kalkreuter E."/>
            <person name="Kautsar S.A."/>
            <person name="Yang D."/>
            <person name="Bader C.D."/>
            <person name="Teijaro C.N."/>
            <person name="Fluegel L."/>
            <person name="Davis C.M."/>
            <person name="Simpson J.R."/>
            <person name="Lauterbach L."/>
            <person name="Steele A.D."/>
            <person name="Gui C."/>
            <person name="Meng S."/>
            <person name="Li G."/>
            <person name="Viehrig K."/>
            <person name="Ye F."/>
            <person name="Su P."/>
            <person name="Kiefer A.F."/>
            <person name="Nichols A."/>
            <person name="Cepeda A.J."/>
            <person name="Yan W."/>
            <person name="Fan B."/>
            <person name="Jiang Y."/>
            <person name="Adhikari A."/>
            <person name="Zheng C.-J."/>
            <person name="Schuster L."/>
            <person name="Cowan T.M."/>
            <person name="Smanski M.J."/>
            <person name="Chevrette M.G."/>
            <person name="De Carvalho L.P.S."/>
            <person name="Shen B."/>
        </authorList>
    </citation>
    <scope>NUCLEOTIDE SEQUENCE [LARGE SCALE GENOMIC DNA]</scope>
    <source>
        <strain evidence="6 7">NPDC020594</strain>
    </source>
</reference>
<feature type="transmembrane region" description="Helical" evidence="5">
    <location>
        <begin position="241"/>
        <end position="260"/>
    </location>
</feature>
<name>A0ABV3ALY1_9ACTN</name>
<dbReference type="Gene3D" id="1.50.10.150">
    <property type="entry name" value="Voltage-dependent anion channel"/>
    <property type="match status" value="1"/>
</dbReference>
<keyword evidence="3 5" id="KW-1133">Transmembrane helix</keyword>
<dbReference type="RefSeq" id="WP_053210879.1">
    <property type="nucleotide sequence ID" value="NZ_JBEXDP010000099.1"/>
</dbReference>
<keyword evidence="4 5" id="KW-0472">Membrane</keyword>
<feature type="transmembrane region" description="Helical" evidence="5">
    <location>
        <begin position="93"/>
        <end position="112"/>
    </location>
</feature>
<dbReference type="InterPro" id="IPR038665">
    <property type="entry name" value="Voltage-dep_anion_channel_sf"/>
</dbReference>
<dbReference type="InterPro" id="IPR052951">
    <property type="entry name" value="Tellurite_res_ion_channel"/>
</dbReference>
<accession>A0ABV3ALY1</accession>
<dbReference type="Proteomes" id="UP001551011">
    <property type="component" value="Unassembled WGS sequence"/>
</dbReference>
<evidence type="ECO:0000256" key="1">
    <source>
        <dbReference type="ARBA" id="ARBA00004141"/>
    </source>
</evidence>
<feature type="transmembrane region" description="Helical" evidence="5">
    <location>
        <begin position="267"/>
        <end position="287"/>
    </location>
</feature>
<dbReference type="Pfam" id="PF03595">
    <property type="entry name" value="SLAC1"/>
    <property type="match status" value="1"/>
</dbReference>
<dbReference type="PANTHER" id="PTHR37955">
    <property type="entry name" value="TELLURITE RESISTANCE PROTEIN TEHA"/>
    <property type="match status" value="1"/>
</dbReference>
<evidence type="ECO:0000313" key="7">
    <source>
        <dbReference type="Proteomes" id="UP001551011"/>
    </source>
</evidence>
<evidence type="ECO:0000256" key="2">
    <source>
        <dbReference type="ARBA" id="ARBA00022692"/>
    </source>
</evidence>
<proteinExistence type="predicted"/>
<keyword evidence="7" id="KW-1185">Reference proteome</keyword>
<evidence type="ECO:0000256" key="4">
    <source>
        <dbReference type="ARBA" id="ARBA00023136"/>
    </source>
</evidence>
<protein>
    <submittedName>
        <fullName evidence="6">C4-dicarboxylate transporter</fullName>
    </submittedName>
</protein>
<keyword evidence="2 5" id="KW-0812">Transmembrane</keyword>
<evidence type="ECO:0000256" key="3">
    <source>
        <dbReference type="ARBA" id="ARBA00022989"/>
    </source>
</evidence>
<feature type="transmembrane region" description="Helical" evidence="5">
    <location>
        <begin position="55"/>
        <end position="73"/>
    </location>
</feature>
<organism evidence="6 7">
    <name type="scientific">Streptomyces flaveolus</name>
    <dbReference type="NCBI Taxonomy" id="67297"/>
    <lineage>
        <taxon>Bacteria</taxon>
        <taxon>Bacillati</taxon>
        <taxon>Actinomycetota</taxon>
        <taxon>Actinomycetes</taxon>
        <taxon>Kitasatosporales</taxon>
        <taxon>Streptomycetaceae</taxon>
        <taxon>Streptomyces</taxon>
    </lineage>
</organism>
<evidence type="ECO:0000313" key="6">
    <source>
        <dbReference type="EMBL" id="MEU5712963.1"/>
    </source>
</evidence>
<feature type="transmembrane region" description="Helical" evidence="5">
    <location>
        <begin position="118"/>
        <end position="140"/>
    </location>
</feature>
<dbReference type="PANTHER" id="PTHR37955:SF1">
    <property type="entry name" value="DEP DOMAIN-CONTAINING PROTEIN"/>
    <property type="match status" value="1"/>
</dbReference>
<feature type="transmembrane region" description="Helical" evidence="5">
    <location>
        <begin position="178"/>
        <end position="196"/>
    </location>
</feature>
<dbReference type="InterPro" id="IPR004695">
    <property type="entry name" value="SLAC1/Mae1/Ssu1/TehA"/>
</dbReference>
<sequence length="342" mass="35829">MSATTPHPAVSTDSPRPVRARLPFNTFGIAFGLSGLAGTWTATAGLGAPEGISDVLWVVAALAWIVTIVRYAAAGTRPRDVVADLRHPVLSPFAALVPVTGSLLSARLSVWLPTAGEVLMWSAFAVSAAFGGWFIAGMLVRPRDPGTLHGGYLLPTVAASLITSQSLATIGHPGAAKALFGAGILFWVLIGAMLLSRFTTGPEMPRPLLPTLAIFSAPPAVAGNAWWVITEGRPGTVHELLLGTMAALLLPHLFLIRAYVRLPFALGFWALTFTTAASATYGVRLLSLTGAPWRTPLSWVVVGVATAVIGAVAVRSLALVPFRRILSRRTAGRTTETASVTC</sequence>
<comment type="caution">
    <text evidence="6">The sequence shown here is derived from an EMBL/GenBank/DDBJ whole genome shotgun (WGS) entry which is preliminary data.</text>
</comment>
<feature type="transmembrane region" description="Helical" evidence="5">
    <location>
        <begin position="299"/>
        <end position="320"/>
    </location>
</feature>
<dbReference type="EMBL" id="JBFAEG010000043">
    <property type="protein sequence ID" value="MEU5712963.1"/>
    <property type="molecule type" value="Genomic_DNA"/>
</dbReference>